<reference evidence="1 2" key="1">
    <citation type="journal article" date="2016" name="Nat. Commun.">
        <title>Thousands of microbial genomes shed light on interconnected biogeochemical processes in an aquifer system.</title>
        <authorList>
            <person name="Anantharaman K."/>
            <person name="Brown C.T."/>
            <person name="Hug L.A."/>
            <person name="Sharon I."/>
            <person name="Castelle C.J."/>
            <person name="Probst A.J."/>
            <person name="Thomas B.C."/>
            <person name="Singh A."/>
            <person name="Wilkins M.J."/>
            <person name="Karaoz U."/>
            <person name="Brodie E.L."/>
            <person name="Williams K.H."/>
            <person name="Hubbard S.S."/>
            <person name="Banfield J.F."/>
        </authorList>
    </citation>
    <scope>NUCLEOTIDE SEQUENCE [LARGE SCALE GENOMIC DNA]</scope>
</reference>
<evidence type="ECO:0000313" key="1">
    <source>
        <dbReference type="EMBL" id="OGG18890.1"/>
    </source>
</evidence>
<accession>A0A1F6A2L3</accession>
<dbReference type="AlphaFoldDB" id="A0A1F6A2L3"/>
<evidence type="ECO:0000313" key="2">
    <source>
        <dbReference type="Proteomes" id="UP000176253"/>
    </source>
</evidence>
<comment type="caution">
    <text evidence="1">The sequence shown here is derived from an EMBL/GenBank/DDBJ whole genome shotgun (WGS) entry which is preliminary data.</text>
</comment>
<gene>
    <name evidence="1" type="ORF">A3D78_00020</name>
</gene>
<dbReference type="STRING" id="1798383.A3D78_00020"/>
<name>A0A1F6A2L3_9BACT</name>
<organism evidence="1 2">
    <name type="scientific">Candidatus Gottesmanbacteria bacterium RIFCSPHIGHO2_02_FULL_39_14</name>
    <dbReference type="NCBI Taxonomy" id="1798383"/>
    <lineage>
        <taxon>Bacteria</taxon>
        <taxon>Candidatus Gottesmaniibacteriota</taxon>
    </lineage>
</organism>
<sequence length="439" mass="50038">MAIPLQEQIRQFDLRTAIGLPPETIIYRHPEEELDHTFFASDEFRTRLVLKEDPKKYDTQLLYYLFSLSQDIDDGINNTADSYPHIKDPVEVGKFRELVRLHTPELMQQIQKNFISMLKTSGEKIREHGREVVMAFPKWGSLAILRAMEKEGLPGEMLISADISGSVGTDTGHARAENLPQELLDPNKVVLFPDDIFDTCVTLIELGIARASVKAEQNGIRVNHRIFHNPDEFEEIMRKARKGLLPEEETELVWKELAKILWDVDVISAPFSIKNPPFAQAVISLASDIWNDPNVSDWDRQKASIQGQLMFQTHYINPNHWIIGGRWGGIPLLDTKVRGITIWEEISNHSEKYGVSANQLEYLAQTGILELSLRSFSGLDGLWVFNPEGLCEENMPNGYGEDLLPYNQLVQYYADHIASFTLNRWPDESVNSVIQSVPV</sequence>
<dbReference type="Proteomes" id="UP000176253">
    <property type="component" value="Unassembled WGS sequence"/>
</dbReference>
<dbReference type="EMBL" id="MFJM01000013">
    <property type="protein sequence ID" value="OGG18890.1"/>
    <property type="molecule type" value="Genomic_DNA"/>
</dbReference>
<protein>
    <submittedName>
        <fullName evidence="1">Uncharacterized protein</fullName>
    </submittedName>
</protein>
<proteinExistence type="predicted"/>